<feature type="transmembrane region" description="Helical" evidence="1">
    <location>
        <begin position="105"/>
        <end position="128"/>
    </location>
</feature>
<keyword evidence="3" id="KW-1185">Reference proteome</keyword>
<evidence type="ECO:0000313" key="3">
    <source>
        <dbReference type="Proteomes" id="UP000751190"/>
    </source>
</evidence>
<proteinExistence type="predicted"/>
<dbReference type="Proteomes" id="UP000751190">
    <property type="component" value="Unassembled WGS sequence"/>
</dbReference>
<gene>
    <name evidence="2" type="ORF">KFE25_001010</name>
</gene>
<name>A0A8J6C3W2_DIALT</name>
<dbReference type="EMBL" id="JAGTXO010000039">
    <property type="protein sequence ID" value="KAG8459654.1"/>
    <property type="molecule type" value="Genomic_DNA"/>
</dbReference>
<comment type="caution">
    <text evidence="2">The sequence shown here is derived from an EMBL/GenBank/DDBJ whole genome shotgun (WGS) entry which is preliminary data.</text>
</comment>
<dbReference type="AlphaFoldDB" id="A0A8J6C3W2"/>
<keyword evidence="1" id="KW-0812">Transmembrane</keyword>
<reference evidence="2" key="1">
    <citation type="submission" date="2021-05" db="EMBL/GenBank/DDBJ databases">
        <title>The genome of the haptophyte Pavlova lutheri (Diacronema luteri, Pavlovales) - a model for lipid biosynthesis in eukaryotic algae.</title>
        <authorList>
            <person name="Hulatt C.J."/>
            <person name="Posewitz M.C."/>
        </authorList>
    </citation>
    <scope>NUCLEOTIDE SEQUENCE</scope>
    <source>
        <strain evidence="2">NIVA-4/92</strain>
    </source>
</reference>
<evidence type="ECO:0000256" key="1">
    <source>
        <dbReference type="SAM" id="Phobius"/>
    </source>
</evidence>
<accession>A0A8J6C3W2</accession>
<organism evidence="2 3">
    <name type="scientific">Diacronema lutheri</name>
    <name type="common">Unicellular marine alga</name>
    <name type="synonym">Monochrysis lutheri</name>
    <dbReference type="NCBI Taxonomy" id="2081491"/>
    <lineage>
        <taxon>Eukaryota</taxon>
        <taxon>Haptista</taxon>
        <taxon>Haptophyta</taxon>
        <taxon>Pavlovophyceae</taxon>
        <taxon>Pavlovales</taxon>
        <taxon>Pavlovaceae</taxon>
        <taxon>Diacronema</taxon>
    </lineage>
</organism>
<sequence>MLLAHVRTAPSRTSGEQAQSSGCRLYALVGLFNVLENGRDRELARRVLELGLADELRQLARSPAEELARYATFALRLVEQLTAEAACLAAPPQPAMRWARKHVRALAVAAGGALGVVLLLTAGVRLGLGRARASSSPSQIQPAPE</sequence>
<evidence type="ECO:0000313" key="2">
    <source>
        <dbReference type="EMBL" id="KAG8459654.1"/>
    </source>
</evidence>
<keyword evidence="1" id="KW-1133">Transmembrane helix</keyword>
<keyword evidence="1" id="KW-0472">Membrane</keyword>
<protein>
    <submittedName>
        <fullName evidence="2">Uncharacterized protein</fullName>
    </submittedName>
</protein>